<feature type="domain" description="Endonuclease/exonuclease/phosphatase" evidence="4">
    <location>
        <begin position="38"/>
        <end position="271"/>
    </location>
</feature>
<comment type="similarity">
    <text evidence="1">Belongs to the DNase I family.</text>
</comment>
<dbReference type="InterPro" id="IPR016202">
    <property type="entry name" value="DNase_I"/>
</dbReference>
<dbReference type="Proteomes" id="UP000289238">
    <property type="component" value="Unassembled WGS sequence"/>
</dbReference>
<evidence type="ECO:0000256" key="3">
    <source>
        <dbReference type="ARBA" id="ARBA00022801"/>
    </source>
</evidence>
<evidence type="ECO:0000313" key="5">
    <source>
        <dbReference type="EMBL" id="RXG21949.1"/>
    </source>
</evidence>
<keyword evidence="5" id="KW-0269">Exonuclease</keyword>
<accession>A0A4Q0P858</accession>
<evidence type="ECO:0000256" key="1">
    <source>
        <dbReference type="ARBA" id="ARBA00007359"/>
    </source>
</evidence>
<evidence type="ECO:0000259" key="4">
    <source>
        <dbReference type="Pfam" id="PF03372"/>
    </source>
</evidence>
<dbReference type="SMART" id="SM00476">
    <property type="entry name" value="DNaseIc"/>
    <property type="match status" value="1"/>
</dbReference>
<keyword evidence="5" id="KW-0255">Endonuclease</keyword>
<sequence>MLYFRLNKTAILIKQLFVLYFLFISLFAAAQQNDITLVSWNIRDFGKTKSNEELNQIAEILRDVDIVAIQEVVAGYGGAQAVAKLTAVLNRKGAKWDYVISDPTNSPKYVTERYAYIWKTAQIKIKNRGNLVKQLDDEVDREPFLLQFFYADKPFTIINFHSRPYNQNPAREIKALAEYVLNTQNEPVFLAGDFNMNAQEEVFNPLKKRGFLTALHNQKTTLKIQCKEFEYLNYVIDNIFYSKDIQCVNSGVIDFVKTCSNLENARTLSDHLPVFVRFRFKNM</sequence>
<gene>
    <name evidence="5" type="ORF">DSM00_2013</name>
</gene>
<name>A0A4Q0P858_9FLAO</name>
<dbReference type="Pfam" id="PF03372">
    <property type="entry name" value="Exo_endo_phos"/>
    <property type="match status" value="1"/>
</dbReference>
<organism evidence="5 6">
    <name type="scientific">Leeuwenhoekiella aequorea</name>
    <dbReference type="NCBI Taxonomy" id="283736"/>
    <lineage>
        <taxon>Bacteria</taxon>
        <taxon>Pseudomonadati</taxon>
        <taxon>Bacteroidota</taxon>
        <taxon>Flavobacteriia</taxon>
        <taxon>Flavobacteriales</taxon>
        <taxon>Flavobacteriaceae</taxon>
        <taxon>Leeuwenhoekiella</taxon>
    </lineage>
</organism>
<dbReference type="GO" id="GO:0006308">
    <property type="term" value="P:DNA catabolic process"/>
    <property type="evidence" value="ECO:0007669"/>
    <property type="project" value="InterPro"/>
</dbReference>
<dbReference type="AlphaFoldDB" id="A0A4Q0P858"/>
<dbReference type="InterPro" id="IPR005135">
    <property type="entry name" value="Endo/exonuclease/phosphatase"/>
</dbReference>
<dbReference type="InterPro" id="IPR036691">
    <property type="entry name" value="Endo/exonu/phosph_ase_sf"/>
</dbReference>
<dbReference type="EMBL" id="QOVM01000004">
    <property type="protein sequence ID" value="RXG21949.1"/>
    <property type="molecule type" value="Genomic_DNA"/>
</dbReference>
<protein>
    <submittedName>
        <fullName evidence="5">Endonuclease/exonuclease/phosphatase family metal-dependent hydrolase</fullName>
    </submittedName>
</protein>
<evidence type="ECO:0000313" key="6">
    <source>
        <dbReference type="Proteomes" id="UP000289238"/>
    </source>
</evidence>
<keyword evidence="3 5" id="KW-0378">Hydrolase</keyword>
<dbReference type="PANTHER" id="PTHR11371">
    <property type="entry name" value="DEOXYRIBONUCLEASE"/>
    <property type="match status" value="1"/>
</dbReference>
<proteinExistence type="inferred from homology"/>
<dbReference type="GO" id="GO:0004536">
    <property type="term" value="F:DNA nuclease activity"/>
    <property type="evidence" value="ECO:0007669"/>
    <property type="project" value="InterPro"/>
</dbReference>
<dbReference type="PANTHER" id="PTHR11371:SF31">
    <property type="entry name" value="EXTRACELLULAR NUCLEASE"/>
    <property type="match status" value="1"/>
</dbReference>
<dbReference type="CDD" id="cd10283">
    <property type="entry name" value="MnuA_DNase1-like"/>
    <property type="match status" value="1"/>
</dbReference>
<evidence type="ECO:0000256" key="2">
    <source>
        <dbReference type="ARBA" id="ARBA00022722"/>
    </source>
</evidence>
<reference evidence="5 6" key="1">
    <citation type="submission" date="2018-07" db="EMBL/GenBank/DDBJ databases">
        <title>Leeuwenhoekiella genomics.</title>
        <authorList>
            <person name="Tahon G."/>
            <person name="Willems A."/>
        </authorList>
    </citation>
    <scope>NUCLEOTIDE SEQUENCE [LARGE SCALE GENOMIC DNA]</scope>
    <source>
        <strain evidence="5 6">LMG 22550</strain>
    </source>
</reference>
<dbReference type="GO" id="GO:0004519">
    <property type="term" value="F:endonuclease activity"/>
    <property type="evidence" value="ECO:0007669"/>
    <property type="project" value="UniProtKB-KW"/>
</dbReference>
<comment type="caution">
    <text evidence="5">The sequence shown here is derived from an EMBL/GenBank/DDBJ whole genome shotgun (WGS) entry which is preliminary data.</text>
</comment>
<dbReference type="Gene3D" id="3.60.10.10">
    <property type="entry name" value="Endonuclease/exonuclease/phosphatase"/>
    <property type="match status" value="1"/>
</dbReference>
<dbReference type="SUPFAM" id="SSF56219">
    <property type="entry name" value="DNase I-like"/>
    <property type="match status" value="1"/>
</dbReference>
<keyword evidence="6" id="KW-1185">Reference proteome</keyword>
<keyword evidence="2" id="KW-0540">Nuclease</keyword>
<dbReference type="GO" id="GO:0004527">
    <property type="term" value="F:exonuclease activity"/>
    <property type="evidence" value="ECO:0007669"/>
    <property type="project" value="UniProtKB-KW"/>
</dbReference>